<dbReference type="EMBL" id="BTGU01002806">
    <property type="protein sequence ID" value="GMN22122.1"/>
    <property type="molecule type" value="Genomic_DNA"/>
</dbReference>
<keyword evidence="2" id="KW-1185">Reference proteome</keyword>
<protein>
    <submittedName>
        <fullName evidence="1">Uncharacterized protein</fullName>
    </submittedName>
</protein>
<comment type="caution">
    <text evidence="1">The sequence shown here is derived from an EMBL/GenBank/DDBJ whole genome shotgun (WGS) entry which is preliminary data.</text>
</comment>
<gene>
    <name evidence="1" type="ORF">TIFTF001_043456</name>
</gene>
<dbReference type="AlphaFoldDB" id="A0AA88CMG6"/>
<accession>A0AA88CMG6</accession>
<organism evidence="1 2">
    <name type="scientific">Ficus carica</name>
    <name type="common">Common fig</name>
    <dbReference type="NCBI Taxonomy" id="3494"/>
    <lineage>
        <taxon>Eukaryota</taxon>
        <taxon>Viridiplantae</taxon>
        <taxon>Streptophyta</taxon>
        <taxon>Embryophyta</taxon>
        <taxon>Tracheophyta</taxon>
        <taxon>Spermatophyta</taxon>
        <taxon>Magnoliopsida</taxon>
        <taxon>eudicotyledons</taxon>
        <taxon>Gunneridae</taxon>
        <taxon>Pentapetalae</taxon>
        <taxon>rosids</taxon>
        <taxon>fabids</taxon>
        <taxon>Rosales</taxon>
        <taxon>Moraceae</taxon>
        <taxon>Ficeae</taxon>
        <taxon>Ficus</taxon>
    </lineage>
</organism>
<evidence type="ECO:0000313" key="1">
    <source>
        <dbReference type="EMBL" id="GMN22122.1"/>
    </source>
</evidence>
<reference evidence="1" key="1">
    <citation type="submission" date="2023-07" db="EMBL/GenBank/DDBJ databases">
        <title>draft genome sequence of fig (Ficus carica).</title>
        <authorList>
            <person name="Takahashi T."/>
            <person name="Nishimura K."/>
        </authorList>
    </citation>
    <scope>NUCLEOTIDE SEQUENCE</scope>
</reference>
<dbReference type="Proteomes" id="UP001187192">
    <property type="component" value="Unassembled WGS sequence"/>
</dbReference>
<sequence length="122" mass="13440">MLSTKSWACASISKSVVILLSVEEYACPVLPSFKKVGWQVESGPEVHRSLSKSLRDTRVDGTPVVPNVDNPEPVTLYHGASRKLRAAIAASIRILMNQHHFPLPQIGPMSNWPMKLLANLLI</sequence>
<evidence type="ECO:0000313" key="2">
    <source>
        <dbReference type="Proteomes" id="UP001187192"/>
    </source>
</evidence>
<proteinExistence type="predicted"/>
<name>A0AA88CMG6_FICCA</name>